<evidence type="ECO:0000313" key="5">
    <source>
        <dbReference type="Proteomes" id="UP000265180"/>
    </source>
</evidence>
<reference evidence="4 5" key="2">
    <citation type="submission" date="2017-04" db="EMBL/GenBank/DDBJ databases">
        <title>CpG methylation of centromeres and impact of large insertions on vertebrate speciation.</title>
        <authorList>
            <person name="Ichikawa K."/>
            <person name="Yoshimura J."/>
            <person name="Morishita S."/>
        </authorList>
    </citation>
    <scope>NUCLEOTIDE SEQUENCE</scope>
    <source>
        <strain evidence="4 5">HNI</strain>
    </source>
</reference>
<reference evidence="4" key="4">
    <citation type="submission" date="2025-09" db="UniProtKB">
        <authorList>
            <consortium name="Ensembl"/>
        </authorList>
    </citation>
    <scope>IDENTIFICATION</scope>
    <source>
        <strain evidence="4">HNI</strain>
    </source>
</reference>
<sequence length="54" mass="6170">MSTSSTSLFLFHTTTAILAGPEKCCFAFRENPVPLKRVTRIIRTHPRCQQKAFM</sequence>
<feature type="chain" id="PRO_5018082761" description="Chemokine interleukin-8-like domain-containing protein" evidence="2">
    <location>
        <begin position="20"/>
        <end position="54"/>
    </location>
</feature>
<feature type="signal peptide" evidence="2">
    <location>
        <begin position="1"/>
        <end position="19"/>
    </location>
</feature>
<keyword evidence="2" id="KW-0732">Signal</keyword>
<reference key="1">
    <citation type="journal article" date="2007" name="Nature">
        <title>The medaka draft genome and insights into vertebrate genome evolution.</title>
        <authorList>
            <person name="Kasahara M."/>
            <person name="Naruse K."/>
            <person name="Sasaki S."/>
            <person name="Nakatani Y."/>
            <person name="Qu W."/>
            <person name="Ahsan B."/>
            <person name="Yamada T."/>
            <person name="Nagayasu Y."/>
            <person name="Doi K."/>
            <person name="Kasai Y."/>
            <person name="Jindo T."/>
            <person name="Kobayashi D."/>
            <person name="Shimada A."/>
            <person name="Toyoda A."/>
            <person name="Kuroki Y."/>
            <person name="Fujiyama A."/>
            <person name="Sasaki T."/>
            <person name="Shimizu A."/>
            <person name="Asakawa S."/>
            <person name="Shimizu N."/>
            <person name="Hashimoto S."/>
            <person name="Yang J."/>
            <person name="Lee Y."/>
            <person name="Matsushima K."/>
            <person name="Sugano S."/>
            <person name="Sakaizumi M."/>
            <person name="Narita T."/>
            <person name="Ohishi K."/>
            <person name="Haga S."/>
            <person name="Ohta F."/>
            <person name="Nomoto H."/>
            <person name="Nogata K."/>
            <person name="Morishita T."/>
            <person name="Endo T."/>
            <person name="Shin-I T."/>
            <person name="Takeda H."/>
            <person name="Morishita S."/>
            <person name="Kohara Y."/>
        </authorList>
    </citation>
    <scope>NUCLEOTIDE SEQUENCE [LARGE SCALE GENOMIC DNA]</scope>
    <source>
        <strain>Hd-rR</strain>
    </source>
</reference>
<dbReference type="Proteomes" id="UP000265180">
    <property type="component" value="Chromosome 6"/>
</dbReference>
<dbReference type="Ensembl" id="ENSORLT00020032024.1">
    <property type="protein sequence ID" value="ENSORLP00020029114.1"/>
    <property type="gene ID" value="ENSORLG00020012947.1"/>
</dbReference>
<accession>A0A3P9M8H0</accession>
<dbReference type="AlphaFoldDB" id="A0A3P9M8H0"/>
<protein>
    <recommendedName>
        <fullName evidence="3">Chemokine interleukin-8-like domain-containing protein</fullName>
    </recommendedName>
</protein>
<evidence type="ECO:0000256" key="2">
    <source>
        <dbReference type="SAM" id="SignalP"/>
    </source>
</evidence>
<dbReference type="InterPro" id="IPR036048">
    <property type="entry name" value="Interleukin_8-like_sf"/>
</dbReference>
<dbReference type="GO" id="GO:0005615">
    <property type="term" value="C:extracellular space"/>
    <property type="evidence" value="ECO:0007669"/>
    <property type="project" value="UniProtKB-KW"/>
</dbReference>
<organism evidence="4 5">
    <name type="scientific">Oryzias latipes</name>
    <name type="common">Japanese rice fish</name>
    <name type="synonym">Japanese killifish</name>
    <dbReference type="NCBI Taxonomy" id="8090"/>
    <lineage>
        <taxon>Eukaryota</taxon>
        <taxon>Metazoa</taxon>
        <taxon>Chordata</taxon>
        <taxon>Craniata</taxon>
        <taxon>Vertebrata</taxon>
        <taxon>Euteleostomi</taxon>
        <taxon>Actinopterygii</taxon>
        <taxon>Neopterygii</taxon>
        <taxon>Teleostei</taxon>
        <taxon>Neoteleostei</taxon>
        <taxon>Acanthomorphata</taxon>
        <taxon>Ovalentaria</taxon>
        <taxon>Atherinomorphae</taxon>
        <taxon>Beloniformes</taxon>
        <taxon>Adrianichthyidae</taxon>
        <taxon>Oryziinae</taxon>
        <taxon>Oryzias</taxon>
    </lineage>
</organism>
<evidence type="ECO:0000256" key="1">
    <source>
        <dbReference type="ARBA" id="ARBA00022514"/>
    </source>
</evidence>
<evidence type="ECO:0000313" key="4">
    <source>
        <dbReference type="Ensembl" id="ENSORLP00020029114.1"/>
    </source>
</evidence>
<dbReference type="GO" id="GO:0006955">
    <property type="term" value="P:immune response"/>
    <property type="evidence" value="ECO:0007669"/>
    <property type="project" value="InterPro"/>
</dbReference>
<evidence type="ECO:0000259" key="3">
    <source>
        <dbReference type="Pfam" id="PF00048"/>
    </source>
</evidence>
<dbReference type="InterPro" id="IPR001811">
    <property type="entry name" value="Chemokine_IL8-like_dom"/>
</dbReference>
<reference evidence="4" key="3">
    <citation type="submission" date="2025-08" db="UniProtKB">
        <authorList>
            <consortium name="Ensembl"/>
        </authorList>
    </citation>
    <scope>IDENTIFICATION</scope>
    <source>
        <strain evidence="4">HNI</strain>
    </source>
</reference>
<dbReference type="Pfam" id="PF00048">
    <property type="entry name" value="IL8"/>
    <property type="match status" value="1"/>
</dbReference>
<proteinExistence type="predicted"/>
<dbReference type="SUPFAM" id="SSF54117">
    <property type="entry name" value="Interleukin 8-like chemokines"/>
    <property type="match status" value="1"/>
</dbReference>
<dbReference type="GO" id="GO:0008009">
    <property type="term" value="F:chemokine activity"/>
    <property type="evidence" value="ECO:0007669"/>
    <property type="project" value="InterPro"/>
</dbReference>
<name>A0A3P9M8H0_ORYLA</name>
<dbReference type="Gene3D" id="2.40.50.40">
    <property type="match status" value="1"/>
</dbReference>
<feature type="domain" description="Chemokine interleukin-8-like" evidence="3">
    <location>
        <begin position="22"/>
        <end position="52"/>
    </location>
</feature>
<keyword evidence="1" id="KW-0202">Cytokine</keyword>